<dbReference type="HAMAP" id="MF_00267">
    <property type="entry name" value="MinC"/>
    <property type="match status" value="1"/>
</dbReference>
<evidence type="ECO:0000259" key="8">
    <source>
        <dbReference type="Pfam" id="PF22642"/>
    </source>
</evidence>
<dbReference type="PANTHER" id="PTHR34108">
    <property type="entry name" value="SEPTUM SITE-DETERMINING PROTEIN MINC"/>
    <property type="match status" value="1"/>
</dbReference>
<dbReference type="Gene3D" id="3.30.160.540">
    <property type="match status" value="1"/>
</dbReference>
<dbReference type="InterPro" id="IPR013033">
    <property type="entry name" value="MinC"/>
</dbReference>
<dbReference type="Pfam" id="PF22642">
    <property type="entry name" value="MinC_N_1"/>
    <property type="match status" value="1"/>
</dbReference>
<evidence type="ECO:0000256" key="6">
    <source>
        <dbReference type="HAMAP-Rule" id="MF_00267"/>
    </source>
</evidence>
<evidence type="ECO:0000256" key="1">
    <source>
        <dbReference type="ARBA" id="ARBA00006291"/>
    </source>
</evidence>
<reference evidence="9" key="2">
    <citation type="submission" date="2021-04" db="EMBL/GenBank/DDBJ databases">
        <authorList>
            <person name="Gilroy R."/>
        </authorList>
    </citation>
    <scope>NUCLEOTIDE SEQUENCE</scope>
    <source>
        <strain evidence="9">ChiSxjej3B15-24422</strain>
    </source>
</reference>
<dbReference type="GO" id="GO:0000902">
    <property type="term" value="P:cell morphogenesis"/>
    <property type="evidence" value="ECO:0007669"/>
    <property type="project" value="InterPro"/>
</dbReference>
<proteinExistence type="inferred from homology"/>
<protein>
    <recommendedName>
        <fullName evidence="6">Probable septum site-determining protein MinC</fullName>
    </recommendedName>
</protein>
<evidence type="ECO:0000256" key="3">
    <source>
        <dbReference type="ARBA" id="ARBA00023210"/>
    </source>
</evidence>
<keyword evidence="2 6" id="KW-0132">Cell division</keyword>
<dbReference type="Pfam" id="PF03775">
    <property type="entry name" value="MinC_C"/>
    <property type="match status" value="1"/>
</dbReference>
<feature type="domain" description="Septum site-determining protein MinC N-terminal" evidence="8">
    <location>
        <begin position="28"/>
        <end position="102"/>
    </location>
</feature>
<keyword evidence="3 6" id="KW-0717">Septation</keyword>
<keyword evidence="4 6" id="KW-0131">Cell cycle</keyword>
<feature type="domain" description="Septum formation inhibitor MinC C-terminal" evidence="7">
    <location>
        <begin position="134"/>
        <end position="215"/>
    </location>
</feature>
<dbReference type="InterPro" id="IPR055219">
    <property type="entry name" value="MinC_N_1"/>
</dbReference>
<evidence type="ECO:0000259" key="7">
    <source>
        <dbReference type="Pfam" id="PF03775"/>
    </source>
</evidence>
<dbReference type="GO" id="GO:0000917">
    <property type="term" value="P:division septum assembly"/>
    <property type="evidence" value="ECO:0007669"/>
    <property type="project" value="UniProtKB-KW"/>
</dbReference>
<dbReference type="InterPro" id="IPR005526">
    <property type="entry name" value="Septum_form_inhib_MinC_C"/>
</dbReference>
<dbReference type="GO" id="GO:1901891">
    <property type="term" value="P:regulation of cell septum assembly"/>
    <property type="evidence" value="ECO:0007669"/>
    <property type="project" value="InterPro"/>
</dbReference>
<reference evidence="9" key="1">
    <citation type="journal article" date="2021" name="PeerJ">
        <title>Extensive microbial diversity within the chicken gut microbiome revealed by metagenomics and culture.</title>
        <authorList>
            <person name="Gilroy R."/>
            <person name="Ravi A."/>
            <person name="Getino M."/>
            <person name="Pursley I."/>
            <person name="Horton D.L."/>
            <person name="Alikhan N.F."/>
            <person name="Baker D."/>
            <person name="Gharbi K."/>
            <person name="Hall N."/>
            <person name="Watson M."/>
            <person name="Adriaenssens E.M."/>
            <person name="Foster-Nyarko E."/>
            <person name="Jarju S."/>
            <person name="Secka A."/>
            <person name="Antonio M."/>
            <person name="Oren A."/>
            <person name="Chaudhuri R.R."/>
            <person name="La Ragione R."/>
            <person name="Hildebrand F."/>
            <person name="Pallen M.J."/>
        </authorList>
    </citation>
    <scope>NUCLEOTIDE SEQUENCE</scope>
    <source>
        <strain evidence="9">ChiSxjej3B15-24422</strain>
    </source>
</reference>
<dbReference type="SUPFAM" id="SSF63848">
    <property type="entry name" value="Cell-division inhibitor MinC, C-terminal domain"/>
    <property type="match status" value="1"/>
</dbReference>
<evidence type="ECO:0000256" key="4">
    <source>
        <dbReference type="ARBA" id="ARBA00023306"/>
    </source>
</evidence>
<evidence type="ECO:0000313" key="9">
    <source>
        <dbReference type="EMBL" id="HIY59099.1"/>
    </source>
</evidence>
<dbReference type="Proteomes" id="UP000824007">
    <property type="component" value="Unassembled WGS sequence"/>
</dbReference>
<sequence>MRSLPEEPISRKTRAEAIDTKTGRRDAVVIRRFQKGISLHLDEKMDFEELETATAEKFRRAAPFFQDACVAVSFEGRSLTPEEEKRLVNVISENSSLEVTCVLERQEEDGAVYARAVESAFRHFAQRDNTGRFYRGTLKRGQILEASESVVVMGDVKPGACVISAGNVVILGALRGTAICGGDGRAGSFVAALEMTPQKLKIGDFKYTAKDKKEEAFPWSLLSGIRDGCETDSRGQEEENGIHPEVAYVEQNRIVRRTIYE</sequence>
<dbReference type="InterPro" id="IPR036145">
    <property type="entry name" value="MinC_C_sf"/>
</dbReference>
<dbReference type="Gene3D" id="2.160.20.70">
    <property type="match status" value="1"/>
</dbReference>
<comment type="similarity">
    <text evidence="1 6">Belongs to the MinC family.</text>
</comment>
<gene>
    <name evidence="6" type="primary">minC</name>
    <name evidence="9" type="ORF">H9831_00220</name>
</gene>
<organism evidence="9 10">
    <name type="scientific">Candidatus Eisenbergiella pullistercoris</name>
    <dbReference type="NCBI Taxonomy" id="2838555"/>
    <lineage>
        <taxon>Bacteria</taxon>
        <taxon>Bacillati</taxon>
        <taxon>Bacillota</taxon>
        <taxon>Clostridia</taxon>
        <taxon>Lachnospirales</taxon>
        <taxon>Lachnospiraceae</taxon>
        <taxon>Eisenbergiella</taxon>
    </lineage>
</organism>
<dbReference type="EMBL" id="DXDD01000001">
    <property type="protein sequence ID" value="HIY59099.1"/>
    <property type="molecule type" value="Genomic_DNA"/>
</dbReference>
<dbReference type="AlphaFoldDB" id="A0A9D1YLS3"/>
<evidence type="ECO:0000256" key="5">
    <source>
        <dbReference type="ARBA" id="ARBA00046874"/>
    </source>
</evidence>
<evidence type="ECO:0000313" key="10">
    <source>
        <dbReference type="Proteomes" id="UP000824007"/>
    </source>
</evidence>
<evidence type="ECO:0000256" key="2">
    <source>
        <dbReference type="ARBA" id="ARBA00022618"/>
    </source>
</evidence>
<comment type="function">
    <text evidence="6">Cell division inhibitor that blocks the formation of polar Z ring septums. Rapidly oscillates between the poles of the cell to destabilize FtsZ filaments that have formed before they mature into polar Z rings. Prevents FtsZ polymerization.</text>
</comment>
<comment type="subunit">
    <text evidence="5 6">Interacts with MinD and FtsZ.</text>
</comment>
<accession>A0A9D1YLS3</accession>
<name>A0A9D1YLS3_9FIRM</name>
<dbReference type="PANTHER" id="PTHR34108:SF1">
    <property type="entry name" value="SEPTUM SITE-DETERMINING PROTEIN MINC"/>
    <property type="match status" value="1"/>
</dbReference>
<dbReference type="InterPro" id="IPR016098">
    <property type="entry name" value="CAP/MinC_C"/>
</dbReference>
<comment type="caution">
    <text evidence="9">The sequence shown here is derived from an EMBL/GenBank/DDBJ whole genome shotgun (WGS) entry which is preliminary data.</text>
</comment>